<reference evidence="2" key="1">
    <citation type="journal article" date="2022" name="Int. J. Mol. Sci.">
        <title>Draft Genome of Tanacetum Coccineum: Genomic Comparison of Closely Related Tanacetum-Family Plants.</title>
        <authorList>
            <person name="Yamashiro T."/>
            <person name="Shiraishi A."/>
            <person name="Nakayama K."/>
            <person name="Satake H."/>
        </authorList>
    </citation>
    <scope>NUCLEOTIDE SEQUENCE</scope>
</reference>
<organism evidence="2 3">
    <name type="scientific">Tanacetum coccineum</name>
    <dbReference type="NCBI Taxonomy" id="301880"/>
    <lineage>
        <taxon>Eukaryota</taxon>
        <taxon>Viridiplantae</taxon>
        <taxon>Streptophyta</taxon>
        <taxon>Embryophyta</taxon>
        <taxon>Tracheophyta</taxon>
        <taxon>Spermatophyta</taxon>
        <taxon>Magnoliopsida</taxon>
        <taxon>eudicotyledons</taxon>
        <taxon>Gunneridae</taxon>
        <taxon>Pentapetalae</taxon>
        <taxon>asterids</taxon>
        <taxon>campanulids</taxon>
        <taxon>Asterales</taxon>
        <taxon>Asteraceae</taxon>
        <taxon>Asteroideae</taxon>
        <taxon>Anthemideae</taxon>
        <taxon>Anthemidinae</taxon>
        <taxon>Tanacetum</taxon>
    </lineage>
</organism>
<evidence type="ECO:0000256" key="1">
    <source>
        <dbReference type="SAM" id="MobiDB-lite"/>
    </source>
</evidence>
<proteinExistence type="predicted"/>
<dbReference type="EMBL" id="BQNB010011548">
    <property type="protein sequence ID" value="GJS91987.1"/>
    <property type="molecule type" value="Genomic_DNA"/>
</dbReference>
<evidence type="ECO:0000313" key="2">
    <source>
        <dbReference type="EMBL" id="GJS91987.1"/>
    </source>
</evidence>
<gene>
    <name evidence="2" type="ORF">Tco_0774623</name>
</gene>
<reference evidence="2" key="2">
    <citation type="submission" date="2022-01" db="EMBL/GenBank/DDBJ databases">
        <authorList>
            <person name="Yamashiro T."/>
            <person name="Shiraishi A."/>
            <person name="Satake H."/>
            <person name="Nakayama K."/>
        </authorList>
    </citation>
    <scope>NUCLEOTIDE SEQUENCE</scope>
</reference>
<dbReference type="Proteomes" id="UP001151760">
    <property type="component" value="Unassembled WGS sequence"/>
</dbReference>
<feature type="compositionally biased region" description="Polar residues" evidence="1">
    <location>
        <begin position="12"/>
        <end position="25"/>
    </location>
</feature>
<keyword evidence="3" id="KW-1185">Reference proteome</keyword>
<accession>A0ABQ4ZS59</accession>
<name>A0ABQ4ZS59_9ASTR</name>
<protein>
    <submittedName>
        <fullName evidence="2">Uncharacterized protein</fullName>
    </submittedName>
</protein>
<feature type="region of interest" description="Disordered" evidence="1">
    <location>
        <begin position="1"/>
        <end position="31"/>
    </location>
</feature>
<sequence length="114" mass="13133">MLRNGEKVQRSRPASDTYRNITSLPIPSWRNPHTMKEQAAVKKTLQNLNEFKLMRMELFFIREENSQDAKPTCSTRELLQCSFEISPFLQPIQGFEEKPPSANTSEKGKDEGAM</sequence>
<evidence type="ECO:0000313" key="3">
    <source>
        <dbReference type="Proteomes" id="UP001151760"/>
    </source>
</evidence>
<feature type="region of interest" description="Disordered" evidence="1">
    <location>
        <begin position="92"/>
        <end position="114"/>
    </location>
</feature>
<comment type="caution">
    <text evidence="2">The sequence shown here is derived from an EMBL/GenBank/DDBJ whole genome shotgun (WGS) entry which is preliminary data.</text>
</comment>